<feature type="compositionally biased region" description="Low complexity" evidence="2">
    <location>
        <begin position="382"/>
        <end position="391"/>
    </location>
</feature>
<organism evidence="3 4">
    <name type="scientific">Piedraia hortae CBS 480.64</name>
    <dbReference type="NCBI Taxonomy" id="1314780"/>
    <lineage>
        <taxon>Eukaryota</taxon>
        <taxon>Fungi</taxon>
        <taxon>Dikarya</taxon>
        <taxon>Ascomycota</taxon>
        <taxon>Pezizomycotina</taxon>
        <taxon>Dothideomycetes</taxon>
        <taxon>Dothideomycetidae</taxon>
        <taxon>Capnodiales</taxon>
        <taxon>Piedraiaceae</taxon>
        <taxon>Piedraia</taxon>
    </lineage>
</organism>
<feature type="region of interest" description="Disordered" evidence="2">
    <location>
        <begin position="430"/>
        <end position="533"/>
    </location>
</feature>
<dbReference type="Proteomes" id="UP000799421">
    <property type="component" value="Unassembled WGS sequence"/>
</dbReference>
<dbReference type="OrthoDB" id="20105at2759"/>
<name>A0A6A7BUJ3_9PEZI</name>
<evidence type="ECO:0000256" key="1">
    <source>
        <dbReference type="SAM" id="Coils"/>
    </source>
</evidence>
<evidence type="ECO:0000256" key="2">
    <source>
        <dbReference type="SAM" id="MobiDB-lite"/>
    </source>
</evidence>
<dbReference type="AlphaFoldDB" id="A0A6A7BUJ3"/>
<keyword evidence="1" id="KW-0175">Coiled coil</keyword>
<keyword evidence="4" id="KW-1185">Reference proteome</keyword>
<accession>A0A6A7BUJ3</accession>
<gene>
    <name evidence="3" type="ORF">K470DRAFT_259422</name>
</gene>
<reference evidence="3" key="1">
    <citation type="journal article" date="2020" name="Stud. Mycol.">
        <title>101 Dothideomycetes genomes: a test case for predicting lifestyles and emergence of pathogens.</title>
        <authorList>
            <person name="Haridas S."/>
            <person name="Albert R."/>
            <person name="Binder M."/>
            <person name="Bloem J."/>
            <person name="Labutti K."/>
            <person name="Salamov A."/>
            <person name="Andreopoulos B."/>
            <person name="Baker S."/>
            <person name="Barry K."/>
            <person name="Bills G."/>
            <person name="Bluhm B."/>
            <person name="Cannon C."/>
            <person name="Castanera R."/>
            <person name="Culley D."/>
            <person name="Daum C."/>
            <person name="Ezra D."/>
            <person name="Gonzalez J."/>
            <person name="Henrissat B."/>
            <person name="Kuo A."/>
            <person name="Liang C."/>
            <person name="Lipzen A."/>
            <person name="Lutzoni F."/>
            <person name="Magnuson J."/>
            <person name="Mondo S."/>
            <person name="Nolan M."/>
            <person name="Ohm R."/>
            <person name="Pangilinan J."/>
            <person name="Park H.-J."/>
            <person name="Ramirez L."/>
            <person name="Alfaro M."/>
            <person name="Sun H."/>
            <person name="Tritt A."/>
            <person name="Yoshinaga Y."/>
            <person name="Zwiers L.-H."/>
            <person name="Turgeon B."/>
            <person name="Goodwin S."/>
            <person name="Spatafora J."/>
            <person name="Crous P."/>
            <person name="Grigoriev I."/>
        </authorList>
    </citation>
    <scope>NUCLEOTIDE SEQUENCE</scope>
    <source>
        <strain evidence="3">CBS 480.64</strain>
    </source>
</reference>
<evidence type="ECO:0000313" key="3">
    <source>
        <dbReference type="EMBL" id="KAF2858813.1"/>
    </source>
</evidence>
<feature type="coiled-coil region" evidence="1">
    <location>
        <begin position="38"/>
        <end position="114"/>
    </location>
</feature>
<feature type="region of interest" description="Disordered" evidence="2">
    <location>
        <begin position="205"/>
        <end position="271"/>
    </location>
</feature>
<evidence type="ECO:0000313" key="4">
    <source>
        <dbReference type="Proteomes" id="UP000799421"/>
    </source>
</evidence>
<proteinExistence type="predicted"/>
<feature type="compositionally biased region" description="Basic and acidic residues" evidence="2">
    <location>
        <begin position="205"/>
        <end position="216"/>
    </location>
</feature>
<feature type="region of interest" description="Disordered" evidence="2">
    <location>
        <begin position="369"/>
        <end position="413"/>
    </location>
</feature>
<feature type="compositionally biased region" description="Basic and acidic residues" evidence="2">
    <location>
        <begin position="473"/>
        <end position="486"/>
    </location>
</feature>
<sequence>MAPLPAHVYRMHEHSSSLEIAYLQSVHSEEMLSKDEENRKLRFNIATLEDDNHEIREQLQQEEDRADAFERLVNENLARAETAEADARELETELRARKQELAMATSEIETLKTNTEDVTAAVTEKLALARELSMLRPEIEHLKGQAQMAESLMTEKLALQRQLSEAKCEVENAKREAQRALAKRRNTGVEIAQEAQMDELRRQLEKEKRARQRAEEANASDLEQERKARLDAEKEVQRLQAEMSEQKQMQPHVDNETKDLRQSLKKSEKARQKLEAEIEALKQQLAQEKSSRQTSAPIDNEASNLRTELASAKESLTATQSDLHTLQQTLSQSQKTNLRLEKSIESLESQKTLLEEKLNQFRTKLRSTKEKLKAAEQQNKKAATSTETEATVLGTPGLQRKKRHAQAGEKSTFSLTPFLHKTVNTVIEEDDQDVMKPLAQRDGNRPAKTLEKVGEEGEQNKGPVKTNPVKKVPAKEGSENNPEQDHQGNNQGDGQGDEKENEQANAIPATKKVPTKVDDGGKKIKKPRKSIHDIPSFDAEKKVVVKKQKKLKGGLGRTLFDLDDEHDLGARRKLTATNAVGGCGFSPLKRQRRGLDDTLRG</sequence>
<feature type="compositionally biased region" description="Basic and acidic residues" evidence="2">
    <location>
        <begin position="253"/>
        <end position="271"/>
    </location>
</feature>
<dbReference type="EMBL" id="MU006002">
    <property type="protein sequence ID" value="KAF2858813.1"/>
    <property type="molecule type" value="Genomic_DNA"/>
</dbReference>
<feature type="compositionally biased region" description="Basic and acidic residues" evidence="2">
    <location>
        <begin position="442"/>
        <end position="459"/>
    </location>
</feature>
<feature type="compositionally biased region" description="Basic and acidic residues" evidence="2">
    <location>
        <begin position="223"/>
        <end position="237"/>
    </location>
</feature>
<protein>
    <submittedName>
        <fullName evidence="3">Uncharacterized protein</fullName>
    </submittedName>
</protein>